<proteinExistence type="predicted"/>
<comment type="caution">
    <text evidence="1">The sequence shown here is derived from an EMBL/GenBank/DDBJ whole genome shotgun (WGS) entry which is preliminary data.</text>
</comment>
<keyword evidence="2" id="KW-1185">Reference proteome</keyword>
<dbReference type="Proteomes" id="UP000442714">
    <property type="component" value="Unassembled WGS sequence"/>
</dbReference>
<reference evidence="1 2" key="1">
    <citation type="submission" date="2019-12" db="EMBL/GenBank/DDBJ databases">
        <title>Genomic-based taxomic classification of the family Erythrobacteraceae.</title>
        <authorList>
            <person name="Xu L."/>
        </authorList>
    </citation>
    <scope>NUCLEOTIDE SEQUENCE [LARGE SCALE GENOMIC DNA]</scope>
    <source>
        <strain evidence="1 2">KCTC 52763</strain>
    </source>
</reference>
<evidence type="ECO:0000313" key="1">
    <source>
        <dbReference type="EMBL" id="MXO91351.1"/>
    </source>
</evidence>
<dbReference type="RefSeq" id="WP_160605037.1">
    <property type="nucleotide sequence ID" value="NZ_WTYX01000002.1"/>
</dbReference>
<name>A0A844ZSP0_9SPHN</name>
<sequence>MIILDVAGLDHVPLAARGVQPRSGAAERKLGFPKRIFAVTCRGLLALQSAAMLLIASAVENYCRNGGKFRVSVDRIQAAILAR</sequence>
<gene>
    <name evidence="1" type="ORF">GRI41_10995</name>
</gene>
<organism evidence="1 2">
    <name type="scientific">Pontixanthobacter aquaemixtae</name>
    <dbReference type="NCBI Taxonomy" id="1958940"/>
    <lineage>
        <taxon>Bacteria</taxon>
        <taxon>Pseudomonadati</taxon>
        <taxon>Pseudomonadota</taxon>
        <taxon>Alphaproteobacteria</taxon>
        <taxon>Sphingomonadales</taxon>
        <taxon>Erythrobacteraceae</taxon>
        <taxon>Pontixanthobacter</taxon>
    </lineage>
</organism>
<protein>
    <submittedName>
        <fullName evidence="1">Uncharacterized protein</fullName>
    </submittedName>
</protein>
<dbReference type="AlphaFoldDB" id="A0A844ZSP0"/>
<accession>A0A844ZSP0</accession>
<evidence type="ECO:0000313" key="2">
    <source>
        <dbReference type="Proteomes" id="UP000442714"/>
    </source>
</evidence>
<dbReference type="EMBL" id="WTYX01000002">
    <property type="protein sequence ID" value="MXO91351.1"/>
    <property type="molecule type" value="Genomic_DNA"/>
</dbReference>